<feature type="region of interest" description="Disordered" evidence="7">
    <location>
        <begin position="197"/>
        <end position="219"/>
    </location>
</feature>
<feature type="domain" description="ELP1 TPR" evidence="10">
    <location>
        <begin position="946"/>
        <end position="1106"/>
    </location>
</feature>
<dbReference type="GO" id="GO:0033588">
    <property type="term" value="C:elongator holoenzyme complex"/>
    <property type="evidence" value="ECO:0007669"/>
    <property type="project" value="InterPro"/>
</dbReference>
<evidence type="ECO:0000256" key="1">
    <source>
        <dbReference type="ARBA" id="ARBA00004496"/>
    </source>
</evidence>
<evidence type="ECO:0000256" key="2">
    <source>
        <dbReference type="ARBA" id="ARBA00005043"/>
    </source>
</evidence>
<evidence type="ECO:0000256" key="6">
    <source>
        <dbReference type="SAM" id="Coils"/>
    </source>
</evidence>
<feature type="coiled-coil region" evidence="6">
    <location>
        <begin position="1272"/>
        <end position="1317"/>
    </location>
</feature>
<dbReference type="InterPro" id="IPR056166">
    <property type="entry name" value="TPR_ELP1"/>
</dbReference>
<evidence type="ECO:0000313" key="13">
    <source>
        <dbReference type="EMBL" id="WFD23460.1"/>
    </source>
</evidence>
<dbReference type="SUPFAM" id="SSF82171">
    <property type="entry name" value="DPP6 N-terminal domain-like"/>
    <property type="match status" value="1"/>
</dbReference>
<gene>
    <name evidence="13" type="primary">ELP1</name>
    <name evidence="13" type="ORF">MEQU1_002151</name>
</gene>
<evidence type="ECO:0000259" key="11">
    <source>
        <dbReference type="Pfam" id="PF23925"/>
    </source>
</evidence>
<protein>
    <submittedName>
        <fullName evidence="13">Elongator complex protein 1</fullName>
    </submittedName>
</protein>
<name>A0AAF0ED88_9BASI</name>
<evidence type="ECO:0000256" key="5">
    <source>
        <dbReference type="ARBA" id="ARBA00022694"/>
    </source>
</evidence>
<feature type="domain" description="ELP1 three-helical bundle" evidence="12">
    <location>
        <begin position="1117"/>
        <end position="1291"/>
    </location>
</feature>
<dbReference type="InterPro" id="IPR056169">
    <property type="entry name" value="HB_ELP1"/>
</dbReference>
<evidence type="ECO:0000259" key="9">
    <source>
        <dbReference type="Pfam" id="PF23797"/>
    </source>
</evidence>
<dbReference type="InterPro" id="IPR006849">
    <property type="entry name" value="Elp1"/>
</dbReference>
<keyword evidence="5" id="KW-0819">tRNA processing</keyword>
<dbReference type="GO" id="GO:0000049">
    <property type="term" value="F:tRNA binding"/>
    <property type="evidence" value="ECO:0007669"/>
    <property type="project" value="TreeGrafter"/>
</dbReference>
<organism evidence="13 14">
    <name type="scientific">Malassezia equina</name>
    <dbReference type="NCBI Taxonomy" id="1381935"/>
    <lineage>
        <taxon>Eukaryota</taxon>
        <taxon>Fungi</taxon>
        <taxon>Dikarya</taxon>
        <taxon>Basidiomycota</taxon>
        <taxon>Ustilaginomycotina</taxon>
        <taxon>Malasseziomycetes</taxon>
        <taxon>Malasseziales</taxon>
        <taxon>Malasseziaceae</taxon>
        <taxon>Malassezia</taxon>
    </lineage>
</organism>
<reference evidence="13" key="1">
    <citation type="submission" date="2023-03" db="EMBL/GenBank/DDBJ databases">
        <title>Mating type loci evolution in Malassezia.</title>
        <authorList>
            <person name="Coelho M.A."/>
        </authorList>
    </citation>
    <scope>NUCLEOTIDE SEQUENCE</scope>
    <source>
        <strain evidence="13">CBS 12830</strain>
    </source>
</reference>
<dbReference type="Pfam" id="PF23797">
    <property type="entry name" value="Beta-prop_ELP1_2nd"/>
    <property type="match status" value="1"/>
</dbReference>
<dbReference type="PANTHER" id="PTHR12747:SF0">
    <property type="entry name" value="ELONGATOR COMPLEX PROTEIN 1"/>
    <property type="match status" value="1"/>
</dbReference>
<dbReference type="GO" id="GO:0005829">
    <property type="term" value="C:cytosol"/>
    <property type="evidence" value="ECO:0007669"/>
    <property type="project" value="TreeGrafter"/>
</dbReference>
<feature type="compositionally biased region" description="Low complexity" evidence="7">
    <location>
        <begin position="197"/>
        <end position="208"/>
    </location>
</feature>
<feature type="domain" description="ELP1 alpha-solenoid" evidence="11">
    <location>
        <begin position="742"/>
        <end position="938"/>
    </location>
</feature>
<proteinExistence type="inferred from homology"/>
<dbReference type="GO" id="GO:0002926">
    <property type="term" value="P:tRNA wobble base 5-methoxycarbonylmethyl-2-thiouridinylation"/>
    <property type="evidence" value="ECO:0007669"/>
    <property type="project" value="TreeGrafter"/>
</dbReference>
<dbReference type="Proteomes" id="UP001214415">
    <property type="component" value="Chromosome 4"/>
</dbReference>
<keyword evidence="6" id="KW-0175">Coiled coil</keyword>
<feature type="region of interest" description="Disordered" evidence="7">
    <location>
        <begin position="1207"/>
        <end position="1234"/>
    </location>
</feature>
<evidence type="ECO:0000256" key="4">
    <source>
        <dbReference type="ARBA" id="ARBA00022490"/>
    </source>
</evidence>
<feature type="domain" description="ELP1 first N-terminal beta-propeller" evidence="8">
    <location>
        <begin position="94"/>
        <end position="401"/>
    </location>
</feature>
<evidence type="ECO:0000313" key="14">
    <source>
        <dbReference type="Proteomes" id="UP001214415"/>
    </source>
</evidence>
<dbReference type="InterPro" id="IPR056165">
    <property type="entry name" value="Beta-prop_ELP1_2nd"/>
</dbReference>
<sequence length="1630" mass="177949">MRHLSTLAWQTLSAPAQPWHAVVADVEADDAAYVARMESRALGEPTQLTLARVCVTGPTDELATLDVAPAPPGIPPLPCVHLLSDGGESVDHAPALCVITGGGDMVLQPVGDMDSDVAPADVVGSVDAGILAAAWSPDEDLLVIITGGTAPRLLIMTRHWDVVHEAPLATDDFGTDAPVNVGWGSKSTQFHGSEGKQAAMAAAQAPAAGDPRGPLVSDDDGLPRVSWRADGAYFVVSSAEPSADGAHDHRLLRIYSRAGVLSATSDPCVRGLSHVLAVRPIGNLIATSQRMGGPYAPGRAGRHDIVFFERNGLRHGEFSLREDAASVPDVLLAPSVPPLDAWTNEHTIQRVAWNADGTILAVHLLRGTRHIVQLWTTGNYHWYLKHEAEYEVLHDFAWHPEQPLTLLLAHTSIERRTFWLETPCSHGLPPDDAACVAVVDGSLVLLTPFRWQNVPPPMCAVALADTPTPGQPATPVHVAWATHAADGATTDLLALLYAGGHVHVWAVEYGSLSTPQRPRPALMPRRIATCTLPKAERAIQVALAVSDAYLSVAALVPDADDPRLVLGALTPWPGAKEAACTLSQVQRVPLNPAAAWRLVSVRRTAAFAVHDSHGHVAMHALDAAPLELNPLSSFCHTLYVIGTNEAVPYVPVGLAPHGPVLTPERVLAKEATSLTLTHHLAVWTTPSHTVQFLPLAALSGHTHMIELGRRVERGSRIVTTVPSSMALVLQMPRGNLETVYPRPLVLDVIRAHIDARAYGEALRISRAHRVDLNLLHDHAPAAFLADVPRVLAQIDHPDHINLLLSSLRNEDVTATLYRAWEPATPTPAADLSSKVNRVCQAFLDALAEADERRYLSSILTAHVRQVPPDLEGGLAVLRKYLATDAALAEEACKYIIFLVSADELYKVALGMYDLELALQIAQHSPRDPREYVPFLRELRAKSPPAYQRFCMDDYLGRRGKALRSLAQAGESYADDTMAYMVQHKLYREGLAAWAHTPSRLQEAYGLFGDYLSAHQRPAEAATAYQLAHRPTDAIRAFREADQWAQALTVALNMQMPRPELVKLAHTMAEQLEEQHKFEAAARVLLQVREAEAGIALLCRAHALIDAQLACAEYGRRDLVETHVAPAALEAQAALIEEADDMAAQLERQVQRLAELDAKRAEDPSAFYVDEDHAPAPDHVEVMSDVSQLTQFTRYTTASSLAPSLSTLSLGSKRTSRQKSQAKKEAKKKHTGRKGSVYEEGYLHDSLHKLLSTRLSTLQRDVARVLPVLATLGERARTAAQALQTRLLELEAQAARAVAQLEARAAAQERERSEATQALAAQVLQLAHAPGGGDAAGTALEALWAWRHAAARAPRPAPTASSEPWKLHLLEPAPPASDKPADNQLPSFYTFQSHFGSISLHRSDTLRLVGFPDAVLPAVRNVIQQSWPKGVRDERLYGGSYEFRMYGYPWFGKGREAVEARRLVRNLLATLFGLGWVLIFSTDLSKKTEDKDSMIFRHQSPPPAACEWISISFSRWDAIRLYDAPEELITALTRDLAPVLSFKSAHQHSPGVAEFRCVGAPWYANGKATMMSRQIALQLVMTLEQHGFTVYASIDQKMNLDHHDGPSFTETDTWHVCRPVDWRPGMPVFHK</sequence>
<accession>A0AAF0ED88</accession>
<evidence type="ECO:0000259" key="12">
    <source>
        <dbReference type="Pfam" id="PF23936"/>
    </source>
</evidence>
<dbReference type="Pfam" id="PF23936">
    <property type="entry name" value="HB_ELP1"/>
    <property type="match status" value="1"/>
</dbReference>
<feature type="coiled-coil region" evidence="6">
    <location>
        <begin position="1128"/>
        <end position="1158"/>
    </location>
</feature>
<evidence type="ECO:0000256" key="7">
    <source>
        <dbReference type="SAM" id="MobiDB-lite"/>
    </source>
</evidence>
<dbReference type="PANTHER" id="PTHR12747">
    <property type="entry name" value="ELONGATOR COMPLEX PROTEIN 1"/>
    <property type="match status" value="1"/>
</dbReference>
<comment type="subcellular location">
    <subcellularLocation>
        <location evidence="1">Cytoplasm</location>
    </subcellularLocation>
</comment>
<dbReference type="Pfam" id="PF23878">
    <property type="entry name" value="TPR_ELP1"/>
    <property type="match status" value="1"/>
</dbReference>
<feature type="compositionally biased region" description="Basic residues" evidence="7">
    <location>
        <begin position="1213"/>
        <end position="1232"/>
    </location>
</feature>
<feature type="domain" description="ELP1 N-terminal second beta-propeller" evidence="9">
    <location>
        <begin position="438"/>
        <end position="718"/>
    </location>
</feature>
<evidence type="ECO:0000259" key="8">
    <source>
        <dbReference type="Pfam" id="PF04762"/>
    </source>
</evidence>
<dbReference type="InterPro" id="IPR056167">
    <property type="entry name" value="A-sol_ELP1"/>
</dbReference>
<dbReference type="Pfam" id="PF04762">
    <property type="entry name" value="Beta-prop_ELP1_1st"/>
    <property type="match status" value="1"/>
</dbReference>
<dbReference type="Pfam" id="PF23925">
    <property type="entry name" value="A-sol_ELP1"/>
    <property type="match status" value="1"/>
</dbReference>
<dbReference type="EMBL" id="CP119903">
    <property type="protein sequence ID" value="WFD23460.1"/>
    <property type="molecule type" value="Genomic_DNA"/>
</dbReference>
<evidence type="ECO:0000256" key="3">
    <source>
        <dbReference type="ARBA" id="ARBA00006086"/>
    </source>
</evidence>
<keyword evidence="14" id="KW-1185">Reference proteome</keyword>
<dbReference type="InterPro" id="IPR056164">
    <property type="entry name" value="Beta-prop_ELP1_1st"/>
</dbReference>
<evidence type="ECO:0000259" key="10">
    <source>
        <dbReference type="Pfam" id="PF23878"/>
    </source>
</evidence>
<comment type="similarity">
    <text evidence="3">Belongs to the ELP1/IKA1 family.</text>
</comment>
<keyword evidence="4" id="KW-0963">Cytoplasm</keyword>
<comment type="pathway">
    <text evidence="2">tRNA modification; 5-methoxycarbonylmethyl-2-thiouridine-tRNA biosynthesis.</text>
</comment>